<dbReference type="Pfam" id="PF26639">
    <property type="entry name" value="Het-6_barrel"/>
    <property type="match status" value="1"/>
</dbReference>
<evidence type="ECO:0008006" key="3">
    <source>
        <dbReference type="Google" id="ProtNLM"/>
    </source>
</evidence>
<evidence type="ECO:0000313" key="2">
    <source>
        <dbReference type="Proteomes" id="UP000256328"/>
    </source>
</evidence>
<reference evidence="1 2" key="1">
    <citation type="journal article" date="2018" name="IMA Fungus">
        <title>IMA Genome-F 9: Draft genome sequence of Annulohypoxylon stygium, Aspergillus mulundensis, Berkeleyomyces basicola (syn. Thielaviopsis basicola), Ceratocystis smalleyi, two Cercospora beticola strains, Coleophoma cylindrospora, Fusarium fracticaudum, Phialophora cf. hyalina, and Morchella septimelata.</title>
        <authorList>
            <person name="Wingfield B.D."/>
            <person name="Bills G.F."/>
            <person name="Dong Y."/>
            <person name="Huang W."/>
            <person name="Nel W.J."/>
            <person name="Swalarsk-Parry B.S."/>
            <person name="Vaghefi N."/>
            <person name="Wilken P.M."/>
            <person name="An Z."/>
            <person name="de Beer Z.W."/>
            <person name="De Vos L."/>
            <person name="Chen L."/>
            <person name="Duong T.A."/>
            <person name="Gao Y."/>
            <person name="Hammerbacher A."/>
            <person name="Kikkert J.R."/>
            <person name="Li Y."/>
            <person name="Li H."/>
            <person name="Li K."/>
            <person name="Li Q."/>
            <person name="Liu X."/>
            <person name="Ma X."/>
            <person name="Naidoo K."/>
            <person name="Pethybridge S.J."/>
            <person name="Sun J."/>
            <person name="Steenkamp E.T."/>
            <person name="van der Nest M.A."/>
            <person name="van Wyk S."/>
            <person name="Wingfield M.J."/>
            <person name="Xiong C."/>
            <person name="Yue Q."/>
            <person name="Zhang X."/>
        </authorList>
    </citation>
    <scope>NUCLEOTIDE SEQUENCE [LARGE SCALE GENOMIC DNA]</scope>
    <source>
        <strain evidence="1 2">BP5796</strain>
    </source>
</reference>
<organism evidence="1 2">
    <name type="scientific">Coleophoma crateriformis</name>
    <dbReference type="NCBI Taxonomy" id="565419"/>
    <lineage>
        <taxon>Eukaryota</taxon>
        <taxon>Fungi</taxon>
        <taxon>Dikarya</taxon>
        <taxon>Ascomycota</taxon>
        <taxon>Pezizomycotina</taxon>
        <taxon>Leotiomycetes</taxon>
        <taxon>Helotiales</taxon>
        <taxon>Dermateaceae</taxon>
        <taxon>Coleophoma</taxon>
    </lineage>
</organism>
<dbReference type="InterPro" id="IPR052895">
    <property type="entry name" value="HetReg/Transcr_Mod"/>
</dbReference>
<dbReference type="EMBL" id="PDLN01000012">
    <property type="protein sequence ID" value="RDW70124.1"/>
    <property type="molecule type" value="Genomic_DNA"/>
</dbReference>
<dbReference type="AlphaFoldDB" id="A0A3D8R8F8"/>
<dbReference type="PANTHER" id="PTHR24148:SF73">
    <property type="entry name" value="HET DOMAIN PROTEIN (AFU_ORTHOLOGUE AFUA_8G01020)"/>
    <property type="match status" value="1"/>
</dbReference>
<comment type="caution">
    <text evidence="1">The sequence shown here is derived from an EMBL/GenBank/DDBJ whole genome shotgun (WGS) entry which is preliminary data.</text>
</comment>
<gene>
    <name evidence="1" type="ORF">BP5796_08521</name>
</gene>
<proteinExistence type="predicted"/>
<dbReference type="PANTHER" id="PTHR24148">
    <property type="entry name" value="ANKYRIN REPEAT DOMAIN-CONTAINING PROTEIN 39 HOMOLOG-RELATED"/>
    <property type="match status" value="1"/>
</dbReference>
<protein>
    <recommendedName>
        <fullName evidence="3">Heterokaryon incompatibility domain-containing protein</fullName>
    </recommendedName>
</protein>
<name>A0A3D8R8F8_9HELO</name>
<sequence>MFFRIVTLVRSPSVGFSDKRDTLYGFLGLLSAVLPHGMSNPIRVDYSIADVDVLTNEVWHMVSNMPYLDVLSMTQCNVLGVDHPSWVPDFSAEYSGVNLQRIRRTYRRAQFDASMTKSPCSSFRLTGGRGLTLAGTKVMDIAVRGIPLYANETEVTSIESLLEVLLGQQRNYLPLHEPRDKALCRTLVADTFPSALDEAQCCTVFRDWWTNVIARRVGLLGSEEYITNLFLELGCDWDWLPSLDEVLDAADKFGLGDELPSSPVEMVIHRLWARRAFSHTKTGHFGLGPINLEIMDEVWLFQGGRTPFVLRKRADNNGYHLIGEAYVHGLMYGEAATSVLDQEMGLVTLF</sequence>
<evidence type="ECO:0000313" key="1">
    <source>
        <dbReference type="EMBL" id="RDW70124.1"/>
    </source>
</evidence>
<dbReference type="Proteomes" id="UP000256328">
    <property type="component" value="Unassembled WGS sequence"/>
</dbReference>
<keyword evidence="2" id="KW-1185">Reference proteome</keyword>
<dbReference type="OrthoDB" id="2157530at2759"/>
<accession>A0A3D8R8F8</accession>